<proteinExistence type="predicted"/>
<gene>
    <name evidence="2" type="ORF">A4V03_09045</name>
</gene>
<sequence>MAICHANVCMEEDMYFGNWLMFSVQIAVITIIYMYRNVLCPKYLTEDYKYVNLYLRWTYILSVIGFVVADNYIEYRQLFVGIVSLLVPVLCWLFCRPTISLNLLSTWYKYAWLPFLFLFYFKLGFTQFYMQPILVLVCLFPLFPKKTAMMILLLGVLLATKDIEEERAPFIKATVAILTGIAIYIRNVLPTKIIRIGRVFCFFCSVIVFVFVFGDAYDVFAGKADVEEVVHSNKERDVVEKDTRSLLYIDVVTSAIDNEYLIWGRTPARGFDITYSGVLFWFDKTISYNKNERHKNEMVLSNILTWEGLVGLLLFSLIYMRGSYLAVYRSNNKIIPILGCFIAWRWSWGWVEDVNNFLITDVDLWALIAICYSSYFRRMSDGEFIVWANGLLSKKHRQLFQRLKIEERND</sequence>
<evidence type="ECO:0000313" key="2">
    <source>
        <dbReference type="EMBL" id="ANU57697.1"/>
    </source>
</evidence>
<feature type="transmembrane region" description="Helical" evidence="1">
    <location>
        <begin position="170"/>
        <end position="189"/>
    </location>
</feature>
<evidence type="ECO:0000313" key="3">
    <source>
        <dbReference type="Proteomes" id="UP000092631"/>
    </source>
</evidence>
<dbReference type="AlphaFoldDB" id="A0A1C7H2D8"/>
<organism evidence="2 3">
    <name type="scientific">Bacteroides caecimuris</name>
    <dbReference type="NCBI Taxonomy" id="1796613"/>
    <lineage>
        <taxon>Bacteria</taxon>
        <taxon>Pseudomonadati</taxon>
        <taxon>Bacteroidota</taxon>
        <taxon>Bacteroidia</taxon>
        <taxon>Bacteroidales</taxon>
        <taxon>Bacteroidaceae</taxon>
        <taxon>Bacteroides</taxon>
    </lineage>
</organism>
<feature type="transmembrane region" description="Helical" evidence="1">
    <location>
        <begin position="54"/>
        <end position="73"/>
    </location>
</feature>
<evidence type="ECO:0008006" key="4">
    <source>
        <dbReference type="Google" id="ProtNLM"/>
    </source>
</evidence>
<dbReference type="KEGG" id="bcae:A4V03_09045"/>
<keyword evidence="3" id="KW-1185">Reference proteome</keyword>
<reference evidence="3" key="1">
    <citation type="submission" date="2016-04" db="EMBL/GenBank/DDBJ databases">
        <title>Complete Genome Sequences of Twelve Strains of a Stable Defined Moderately Diverse Mouse Microbiota 2 (sDMDMm2).</title>
        <authorList>
            <person name="Uchimura Y."/>
            <person name="Wyss M."/>
            <person name="Brugiroux S."/>
            <person name="Limenitakis J.P."/>
            <person name="Stecher B."/>
            <person name="McCoy K.D."/>
            <person name="Macpherson A.J."/>
        </authorList>
    </citation>
    <scope>NUCLEOTIDE SEQUENCE [LARGE SCALE GENOMIC DNA]</scope>
    <source>
        <strain evidence="3">I48</strain>
    </source>
</reference>
<feature type="transmembrane region" description="Helical" evidence="1">
    <location>
        <begin position="303"/>
        <end position="322"/>
    </location>
</feature>
<dbReference type="EMBL" id="CP015401">
    <property type="protein sequence ID" value="ANU57697.1"/>
    <property type="molecule type" value="Genomic_DNA"/>
</dbReference>
<feature type="transmembrane region" description="Helical" evidence="1">
    <location>
        <begin position="105"/>
        <end position="121"/>
    </location>
</feature>
<protein>
    <recommendedName>
        <fullName evidence="4">O-antigen ligase domain-containing protein</fullName>
    </recommendedName>
</protein>
<keyword evidence="1" id="KW-0472">Membrane</keyword>
<name>A0A1C7H2D8_9BACE</name>
<evidence type="ECO:0000256" key="1">
    <source>
        <dbReference type="SAM" id="Phobius"/>
    </source>
</evidence>
<feature type="transmembrane region" description="Helical" evidence="1">
    <location>
        <begin position="78"/>
        <end position="99"/>
    </location>
</feature>
<accession>A0A1C7H2D8</accession>
<dbReference type="Proteomes" id="UP000092631">
    <property type="component" value="Chromosome"/>
</dbReference>
<feature type="transmembrane region" description="Helical" evidence="1">
    <location>
        <begin position="196"/>
        <end position="214"/>
    </location>
</feature>
<keyword evidence="1" id="KW-1133">Transmembrane helix</keyword>
<keyword evidence="1" id="KW-0812">Transmembrane</keyword>
<feature type="transmembrane region" description="Helical" evidence="1">
    <location>
        <begin position="15"/>
        <end position="34"/>
    </location>
</feature>
<feature type="transmembrane region" description="Helical" evidence="1">
    <location>
        <begin position="133"/>
        <end position="158"/>
    </location>
</feature>